<proteinExistence type="predicted"/>
<dbReference type="EMBL" id="SOYY01000025">
    <property type="protein sequence ID" value="KAA0702520.1"/>
    <property type="molecule type" value="Genomic_DNA"/>
</dbReference>
<keyword evidence="3" id="KW-1185">Reference proteome</keyword>
<accession>A0A5A9MYU9</accession>
<evidence type="ECO:0000259" key="1">
    <source>
        <dbReference type="Pfam" id="PF13472"/>
    </source>
</evidence>
<dbReference type="Pfam" id="PF13472">
    <property type="entry name" value="Lipase_GDSL_2"/>
    <property type="match status" value="1"/>
</dbReference>
<name>A0A5A9MYU9_9TELE</name>
<organism evidence="2 3">
    <name type="scientific">Triplophysa tibetana</name>
    <dbReference type="NCBI Taxonomy" id="1572043"/>
    <lineage>
        <taxon>Eukaryota</taxon>
        <taxon>Metazoa</taxon>
        <taxon>Chordata</taxon>
        <taxon>Craniata</taxon>
        <taxon>Vertebrata</taxon>
        <taxon>Euteleostomi</taxon>
        <taxon>Actinopterygii</taxon>
        <taxon>Neopterygii</taxon>
        <taxon>Teleostei</taxon>
        <taxon>Ostariophysi</taxon>
        <taxon>Cypriniformes</taxon>
        <taxon>Nemacheilidae</taxon>
        <taxon>Triplophysa</taxon>
    </lineage>
</organism>
<evidence type="ECO:0000313" key="3">
    <source>
        <dbReference type="Proteomes" id="UP000324632"/>
    </source>
</evidence>
<comment type="caution">
    <text evidence="2">The sequence shown here is derived from an EMBL/GenBank/DDBJ whole genome shotgun (WGS) entry which is preliminary data.</text>
</comment>
<sequence>MASIPIVVTCTSCHMFSLAFSFSGEGFTCDKCREVVRLTEKILELESRIQSLFEDSKSVRTVENILDASNVSAHSSVPVENPLQLGNFVTVRRHSRRTKHHSTVPIKVSNRFAPLSDAPTEKPAESALVIGDSIVRNVNIEAPATIVKCLPGARAPDIKSNLNVLAKTNRKFSKIVIHVGTNDVRLRQSEITKDNIKEVCELAKTMSDTVIFSGPLTAYHGDEIYSRLSSLNGWLSEWCLQNNIDFINNWKSFEGRPDLLKRDGLHPSWDGVSLLSRNLAHSLNNAKV</sequence>
<dbReference type="Gene3D" id="3.40.50.12690">
    <property type="match status" value="1"/>
</dbReference>
<evidence type="ECO:0000313" key="2">
    <source>
        <dbReference type="EMBL" id="KAA0702520.1"/>
    </source>
</evidence>
<dbReference type="InterPro" id="IPR013830">
    <property type="entry name" value="SGNH_hydro"/>
</dbReference>
<dbReference type="SUPFAM" id="SSF52266">
    <property type="entry name" value="SGNH hydrolase"/>
    <property type="match status" value="1"/>
</dbReference>
<dbReference type="Proteomes" id="UP000324632">
    <property type="component" value="Chromosome 25"/>
</dbReference>
<reference evidence="2 3" key="1">
    <citation type="journal article" date="2019" name="Mol. Ecol. Resour.">
        <title>Chromosome-level genome assembly of Triplophysa tibetana, a fish adapted to the harsh high-altitude environment of the Tibetan Plateau.</title>
        <authorList>
            <person name="Yang X."/>
            <person name="Liu H."/>
            <person name="Ma Z."/>
            <person name="Zou Y."/>
            <person name="Zou M."/>
            <person name="Mao Y."/>
            <person name="Li X."/>
            <person name="Wang H."/>
            <person name="Chen T."/>
            <person name="Wang W."/>
            <person name="Yang R."/>
        </authorList>
    </citation>
    <scope>NUCLEOTIDE SEQUENCE [LARGE SCALE GENOMIC DNA]</scope>
    <source>
        <strain evidence="2">TTIB1903HZAU</strain>
        <tissue evidence="2">Muscle</tissue>
    </source>
</reference>
<dbReference type="Gene3D" id="3.40.50.12700">
    <property type="match status" value="1"/>
</dbReference>
<gene>
    <name evidence="2" type="ORF">E1301_Tti021514</name>
</gene>
<feature type="domain" description="SGNH hydrolase-type esterase" evidence="1">
    <location>
        <begin position="150"/>
        <end position="271"/>
    </location>
</feature>
<dbReference type="AlphaFoldDB" id="A0A5A9MYU9"/>
<protein>
    <recommendedName>
        <fullName evidence="1">SGNH hydrolase-type esterase domain-containing protein</fullName>
    </recommendedName>
</protein>